<name>U6M6B3_EIMMA</name>
<gene>
    <name evidence="3" type="ORF">EMWEY_00057870</name>
</gene>
<evidence type="ECO:0000256" key="2">
    <source>
        <dbReference type="SAM" id="MobiDB-lite"/>
    </source>
</evidence>
<reference evidence="3" key="2">
    <citation type="submission" date="2013-10" db="EMBL/GenBank/DDBJ databases">
        <authorList>
            <person name="Aslett M."/>
        </authorList>
    </citation>
    <scope>NUCLEOTIDE SEQUENCE [LARGE SCALE GENOMIC DNA]</scope>
    <source>
        <strain evidence="3">Weybridge</strain>
    </source>
</reference>
<organism evidence="3 4">
    <name type="scientific">Eimeria maxima</name>
    <name type="common">Coccidian parasite</name>
    <dbReference type="NCBI Taxonomy" id="5804"/>
    <lineage>
        <taxon>Eukaryota</taxon>
        <taxon>Sar</taxon>
        <taxon>Alveolata</taxon>
        <taxon>Apicomplexa</taxon>
        <taxon>Conoidasida</taxon>
        <taxon>Coccidia</taxon>
        <taxon>Eucoccidiorida</taxon>
        <taxon>Eimeriorina</taxon>
        <taxon>Eimeriidae</taxon>
        <taxon>Eimeria</taxon>
    </lineage>
</organism>
<dbReference type="VEuPathDB" id="ToxoDB:EMWEY_00057870"/>
<dbReference type="GeneID" id="25339773"/>
<dbReference type="RefSeq" id="XP_013336184.1">
    <property type="nucleotide sequence ID" value="XM_013480730.1"/>
</dbReference>
<evidence type="ECO:0000313" key="3">
    <source>
        <dbReference type="EMBL" id="CDJ59536.1"/>
    </source>
</evidence>
<reference evidence="3" key="1">
    <citation type="submission" date="2013-10" db="EMBL/GenBank/DDBJ databases">
        <title>Genomic analysis of the causative agents of coccidiosis in chickens.</title>
        <authorList>
            <person name="Reid A.J."/>
            <person name="Blake D."/>
            <person name="Billington K."/>
            <person name="Browne H."/>
            <person name="Dunn M."/>
            <person name="Hung S."/>
            <person name="Kawahara F."/>
            <person name="Miranda-Saavedra D."/>
            <person name="Mourier T."/>
            <person name="Nagra H."/>
            <person name="Otto T.D."/>
            <person name="Rawlings N."/>
            <person name="Sanchez A."/>
            <person name="Sanders M."/>
            <person name="Subramaniam C."/>
            <person name="Tay Y."/>
            <person name="Dear P."/>
            <person name="Doerig C."/>
            <person name="Gruber A."/>
            <person name="Parkinson J."/>
            <person name="Shirley M."/>
            <person name="Wan K.L."/>
            <person name="Berriman M."/>
            <person name="Tomley F."/>
            <person name="Pain A."/>
        </authorList>
    </citation>
    <scope>NUCLEOTIDE SEQUENCE [LARGE SCALE GENOMIC DNA]</scope>
    <source>
        <strain evidence="3">Weybridge</strain>
    </source>
</reference>
<dbReference type="Proteomes" id="UP000030763">
    <property type="component" value="Unassembled WGS sequence"/>
</dbReference>
<dbReference type="OMA" id="YPYNEHI"/>
<evidence type="ECO:0000313" key="4">
    <source>
        <dbReference type="Proteomes" id="UP000030763"/>
    </source>
</evidence>
<sequence length="388" mass="42990">MIRGQQDKRGDGAEGFSHSPSTSKRRTGRDAAAWNDPELFGAEEEEENRHDRDRVNRHRGKPDKIPTTAEKARIPGTLSASEESDQEAKETLADAATAAGAGAGGHSQRRTRQPPLSAACFLQSPEGAPADGLLSLYCNLNYARDKLHRFKFFDRNTAREARKQEYREELKAAQALLAMNARQLHQQPRQTEELLQAEITVRTRKRQLARLAGEERLELREDLNTLLREIREGIIAFYPYNEHISRLARRLDKISAQPEMWAQYRPRLVQLHLTSFLNKWMDSGCPPDPYALLQKQMCGDTAEVAAAADAETGGPSSYMEEDFRGTPDVHMEEEYPFPDESFARAKPTASTNASVPAHLDTGKAASGEASGQPAAETSAAKVAEGGPP</sequence>
<proteinExistence type="predicted"/>
<feature type="coiled-coil region" evidence="1">
    <location>
        <begin position="156"/>
        <end position="183"/>
    </location>
</feature>
<dbReference type="OrthoDB" id="347490at2759"/>
<protein>
    <submittedName>
        <fullName evidence="3">Uncharacterized protein</fullName>
    </submittedName>
</protein>
<dbReference type="AlphaFoldDB" id="U6M6B3"/>
<feature type="compositionally biased region" description="Basic and acidic residues" evidence="2">
    <location>
        <begin position="1"/>
        <end position="12"/>
    </location>
</feature>
<dbReference type="EMBL" id="HG720525">
    <property type="protein sequence ID" value="CDJ59536.1"/>
    <property type="molecule type" value="Genomic_DNA"/>
</dbReference>
<accession>U6M6B3</accession>
<feature type="non-terminal residue" evidence="3">
    <location>
        <position position="388"/>
    </location>
</feature>
<feature type="region of interest" description="Disordered" evidence="2">
    <location>
        <begin position="1"/>
        <end position="114"/>
    </location>
</feature>
<keyword evidence="1" id="KW-0175">Coiled coil</keyword>
<evidence type="ECO:0000256" key="1">
    <source>
        <dbReference type="SAM" id="Coils"/>
    </source>
</evidence>
<keyword evidence="4" id="KW-1185">Reference proteome</keyword>
<feature type="region of interest" description="Disordered" evidence="2">
    <location>
        <begin position="340"/>
        <end position="388"/>
    </location>
</feature>